<dbReference type="GO" id="GO:0000976">
    <property type="term" value="F:transcription cis-regulatory region binding"/>
    <property type="evidence" value="ECO:0007669"/>
    <property type="project" value="TreeGrafter"/>
</dbReference>
<keyword evidence="1" id="KW-0805">Transcription regulation</keyword>
<evidence type="ECO:0000313" key="7">
    <source>
        <dbReference type="Proteomes" id="UP000440096"/>
    </source>
</evidence>
<dbReference type="Gene3D" id="1.10.357.10">
    <property type="entry name" value="Tetracycline Repressor, domain 2"/>
    <property type="match status" value="1"/>
</dbReference>
<comment type="caution">
    <text evidence="6">The sequence shown here is derived from an EMBL/GenBank/DDBJ whole genome shotgun (WGS) entry which is preliminary data.</text>
</comment>
<dbReference type="Pfam" id="PF21597">
    <property type="entry name" value="TetR_C_43"/>
    <property type="match status" value="1"/>
</dbReference>
<evidence type="ECO:0000259" key="5">
    <source>
        <dbReference type="PROSITE" id="PS50977"/>
    </source>
</evidence>
<dbReference type="Pfam" id="PF00440">
    <property type="entry name" value="TetR_N"/>
    <property type="match status" value="1"/>
</dbReference>
<dbReference type="GO" id="GO:0003700">
    <property type="term" value="F:DNA-binding transcription factor activity"/>
    <property type="evidence" value="ECO:0007669"/>
    <property type="project" value="TreeGrafter"/>
</dbReference>
<dbReference type="InterPro" id="IPR036271">
    <property type="entry name" value="Tet_transcr_reg_TetR-rel_C_sf"/>
</dbReference>
<dbReference type="AlphaFoldDB" id="A0A6N7Z9L5"/>
<keyword evidence="2 4" id="KW-0238">DNA-binding</keyword>
<dbReference type="InterPro" id="IPR009057">
    <property type="entry name" value="Homeodomain-like_sf"/>
</dbReference>
<proteinExistence type="predicted"/>
<feature type="domain" description="HTH tetR-type" evidence="5">
    <location>
        <begin position="10"/>
        <end position="68"/>
    </location>
</feature>
<dbReference type="PANTHER" id="PTHR30055">
    <property type="entry name" value="HTH-TYPE TRANSCRIPTIONAL REGULATOR RUTR"/>
    <property type="match status" value="1"/>
</dbReference>
<dbReference type="InterPro" id="IPR001647">
    <property type="entry name" value="HTH_TetR"/>
</dbReference>
<sequence>MPGQRRADAQRNRTRILETAVAALTEGEALSLNAVAKRAGVGVGTVYRQFPTPEALVLAVYEHEAQDLVDAVPALLRRYEPPDAFRVWVTEHLAHYMATKRGLARALQAAGNDGHDGVFDKIAQAVAGLIDANVTAGAIRADVEARTVLRALSGLIMLKSDGDRRTESVKLVDLLWQGMRNQNTQGD</sequence>
<evidence type="ECO:0000256" key="2">
    <source>
        <dbReference type="ARBA" id="ARBA00023125"/>
    </source>
</evidence>
<dbReference type="InterPro" id="IPR049445">
    <property type="entry name" value="TetR_SbtR-like_C"/>
</dbReference>
<keyword evidence="7" id="KW-1185">Reference proteome</keyword>
<feature type="DNA-binding region" description="H-T-H motif" evidence="4">
    <location>
        <begin position="31"/>
        <end position="50"/>
    </location>
</feature>
<dbReference type="PANTHER" id="PTHR30055:SF234">
    <property type="entry name" value="HTH-TYPE TRANSCRIPTIONAL REGULATOR BETI"/>
    <property type="match status" value="1"/>
</dbReference>
<evidence type="ECO:0000256" key="3">
    <source>
        <dbReference type="ARBA" id="ARBA00023163"/>
    </source>
</evidence>
<dbReference type="SUPFAM" id="SSF48498">
    <property type="entry name" value="Tetracyclin repressor-like, C-terminal domain"/>
    <property type="match status" value="1"/>
</dbReference>
<dbReference type="RefSeq" id="WP_312868872.1">
    <property type="nucleotide sequence ID" value="NZ_WMBA01000067.1"/>
</dbReference>
<dbReference type="Proteomes" id="UP000440096">
    <property type="component" value="Unassembled WGS sequence"/>
</dbReference>
<accession>A0A6N7Z9L5</accession>
<dbReference type="PROSITE" id="PS50977">
    <property type="entry name" value="HTH_TETR_2"/>
    <property type="match status" value="1"/>
</dbReference>
<name>A0A6N7Z9L5_9PSEU</name>
<reference evidence="6 7" key="1">
    <citation type="submission" date="2019-11" db="EMBL/GenBank/DDBJ databases">
        <title>Draft genome of Amycolatopsis RM579.</title>
        <authorList>
            <person name="Duangmal K."/>
            <person name="Mingma R."/>
        </authorList>
    </citation>
    <scope>NUCLEOTIDE SEQUENCE [LARGE SCALE GENOMIC DNA]</scope>
    <source>
        <strain evidence="6 7">RM579</strain>
    </source>
</reference>
<dbReference type="InterPro" id="IPR050109">
    <property type="entry name" value="HTH-type_TetR-like_transc_reg"/>
</dbReference>
<organism evidence="6 7">
    <name type="scientific">Amycolatopsis pithecellobii</name>
    <dbReference type="NCBI Taxonomy" id="664692"/>
    <lineage>
        <taxon>Bacteria</taxon>
        <taxon>Bacillati</taxon>
        <taxon>Actinomycetota</taxon>
        <taxon>Actinomycetes</taxon>
        <taxon>Pseudonocardiales</taxon>
        <taxon>Pseudonocardiaceae</taxon>
        <taxon>Amycolatopsis</taxon>
    </lineage>
</organism>
<evidence type="ECO:0000256" key="4">
    <source>
        <dbReference type="PROSITE-ProRule" id="PRU00335"/>
    </source>
</evidence>
<dbReference type="SUPFAM" id="SSF46689">
    <property type="entry name" value="Homeodomain-like"/>
    <property type="match status" value="1"/>
</dbReference>
<protein>
    <submittedName>
        <fullName evidence="6">TetR family transcriptional regulator</fullName>
    </submittedName>
</protein>
<evidence type="ECO:0000313" key="6">
    <source>
        <dbReference type="EMBL" id="MTD58424.1"/>
    </source>
</evidence>
<gene>
    <name evidence="6" type="ORF">GKO32_31245</name>
</gene>
<keyword evidence="3" id="KW-0804">Transcription</keyword>
<dbReference type="EMBL" id="WMBA01000067">
    <property type="protein sequence ID" value="MTD58424.1"/>
    <property type="molecule type" value="Genomic_DNA"/>
</dbReference>
<evidence type="ECO:0000256" key="1">
    <source>
        <dbReference type="ARBA" id="ARBA00023015"/>
    </source>
</evidence>